<comment type="subunit">
    <text evidence="8">Part of the Bam complex.</text>
</comment>
<dbReference type="eggNOG" id="COG4775">
    <property type="taxonomic scope" value="Bacteria"/>
</dbReference>
<dbReference type="PROSITE" id="PS51779">
    <property type="entry name" value="POTRA"/>
    <property type="match status" value="3"/>
</dbReference>
<comment type="function">
    <text evidence="8">Part of the outer membrane protein assembly complex, which is involved in assembly and insertion of beta-barrel proteins into the outer membrane.</text>
</comment>
<feature type="chain" id="PRO_5008981467" description="Outer membrane protein assembly factor BamA" evidence="8">
    <location>
        <begin position="41"/>
        <end position="778"/>
    </location>
</feature>
<evidence type="ECO:0000313" key="11">
    <source>
        <dbReference type="EMBL" id="KEP70070.1"/>
    </source>
</evidence>
<gene>
    <name evidence="8" type="primary">bamA</name>
    <name evidence="11" type="ORF">DL1_20020</name>
</gene>
<evidence type="ECO:0000259" key="10">
    <source>
        <dbReference type="PROSITE" id="PS51779"/>
    </source>
</evidence>
<dbReference type="InterPro" id="IPR034746">
    <property type="entry name" value="POTRA"/>
</dbReference>
<feature type="domain" description="POTRA" evidence="10">
    <location>
        <begin position="111"/>
        <end position="188"/>
    </location>
</feature>
<dbReference type="Proteomes" id="UP000027725">
    <property type="component" value="Unassembled WGS sequence"/>
</dbReference>
<keyword evidence="3 8" id="KW-0812">Transmembrane</keyword>
<evidence type="ECO:0000256" key="9">
    <source>
        <dbReference type="NCBIfam" id="TIGR03303"/>
    </source>
</evidence>
<dbReference type="OrthoDB" id="9803054at2"/>
<dbReference type="Gene3D" id="3.10.20.310">
    <property type="entry name" value="membrane protein fhac"/>
    <property type="match status" value="4"/>
</dbReference>
<dbReference type="GO" id="GO:0051205">
    <property type="term" value="P:protein insertion into membrane"/>
    <property type="evidence" value="ECO:0007669"/>
    <property type="project" value="UniProtKB-UniRule"/>
</dbReference>
<evidence type="ECO:0000256" key="5">
    <source>
        <dbReference type="ARBA" id="ARBA00022737"/>
    </source>
</evidence>
<evidence type="ECO:0000256" key="8">
    <source>
        <dbReference type="HAMAP-Rule" id="MF_01430"/>
    </source>
</evidence>
<dbReference type="InterPro" id="IPR039910">
    <property type="entry name" value="D15-like"/>
</dbReference>
<dbReference type="GO" id="GO:0043165">
    <property type="term" value="P:Gram-negative-bacterium-type cell outer membrane assembly"/>
    <property type="evidence" value="ECO:0007669"/>
    <property type="project" value="UniProtKB-UniRule"/>
</dbReference>
<dbReference type="InterPro" id="IPR010827">
    <property type="entry name" value="BamA/TamA_POTRA"/>
</dbReference>
<dbReference type="AlphaFoldDB" id="A0A074TIS8"/>
<feature type="domain" description="POTRA" evidence="10">
    <location>
        <begin position="364"/>
        <end position="437"/>
    </location>
</feature>
<evidence type="ECO:0000313" key="12">
    <source>
        <dbReference type="Proteomes" id="UP000027725"/>
    </source>
</evidence>
<evidence type="ECO:0000256" key="6">
    <source>
        <dbReference type="ARBA" id="ARBA00023136"/>
    </source>
</evidence>
<accession>A0A074TIS8</accession>
<dbReference type="InterPro" id="IPR023707">
    <property type="entry name" value="OM_assembly_BamA"/>
</dbReference>
<keyword evidence="12" id="KW-1185">Reference proteome</keyword>
<feature type="signal peptide" evidence="8">
    <location>
        <begin position="1"/>
        <end position="40"/>
    </location>
</feature>
<organism evidence="11 12">
    <name type="scientific">Thioclava dalianensis</name>
    <dbReference type="NCBI Taxonomy" id="1185766"/>
    <lineage>
        <taxon>Bacteria</taxon>
        <taxon>Pseudomonadati</taxon>
        <taxon>Pseudomonadota</taxon>
        <taxon>Alphaproteobacteria</taxon>
        <taxon>Rhodobacterales</taxon>
        <taxon>Paracoccaceae</taxon>
        <taxon>Thioclava</taxon>
    </lineage>
</organism>
<keyword evidence="4 8" id="KW-0732">Signal</keyword>
<evidence type="ECO:0000256" key="3">
    <source>
        <dbReference type="ARBA" id="ARBA00022692"/>
    </source>
</evidence>
<comment type="subcellular location">
    <subcellularLocation>
        <location evidence="8">Cell outer membrane</location>
    </subcellularLocation>
    <subcellularLocation>
        <location evidence="1">Membrane</location>
    </subcellularLocation>
</comment>
<reference evidence="11 12" key="1">
    <citation type="submission" date="2014-03" db="EMBL/GenBank/DDBJ databases">
        <title>The draft genome sequence of Thioclava dalianensis DLFJ1-1.</title>
        <authorList>
            <person name="Lai Q."/>
            <person name="Shao Z."/>
        </authorList>
    </citation>
    <scope>NUCLEOTIDE SEQUENCE [LARGE SCALE GENOMIC DNA]</scope>
    <source>
        <strain evidence="11 12">DLFJ1-1</strain>
    </source>
</reference>
<comment type="similarity">
    <text evidence="8">Belongs to the BamA family.</text>
</comment>
<dbReference type="Pfam" id="PF07244">
    <property type="entry name" value="POTRA"/>
    <property type="match status" value="4"/>
</dbReference>
<feature type="domain" description="POTRA" evidence="10">
    <location>
        <begin position="43"/>
        <end position="110"/>
    </location>
</feature>
<comment type="caution">
    <text evidence="11">The sequence shown here is derived from an EMBL/GenBank/DDBJ whole genome shotgun (WGS) entry which is preliminary data.</text>
</comment>
<evidence type="ECO:0000256" key="4">
    <source>
        <dbReference type="ARBA" id="ARBA00022729"/>
    </source>
</evidence>
<evidence type="ECO:0000256" key="1">
    <source>
        <dbReference type="ARBA" id="ARBA00004370"/>
    </source>
</evidence>
<dbReference type="STRING" id="1185766.SAMN05216224_106168"/>
<dbReference type="PANTHER" id="PTHR12815:SF23">
    <property type="entry name" value="OUTER MEMBRANE PROTEIN ASSEMBLY FACTOR BAMA"/>
    <property type="match status" value="1"/>
</dbReference>
<dbReference type="Pfam" id="PF01103">
    <property type="entry name" value="Omp85"/>
    <property type="match status" value="1"/>
</dbReference>
<proteinExistence type="inferred from homology"/>
<dbReference type="HAMAP" id="MF_01430">
    <property type="entry name" value="OM_assembly_BamA"/>
    <property type="match status" value="1"/>
</dbReference>
<keyword evidence="2 8" id="KW-1134">Transmembrane beta strand</keyword>
<keyword evidence="5 8" id="KW-0677">Repeat</keyword>
<sequence length="778" mass="85764" precursor="true">MSNSFQKMRKICATRSLLRSGAVFPAVAMAWMAMPQIAQAQQYSFSSVKVEGNTRIEPATILNYARIARNKPVSAADLNAAYQRISGSGLFEAVSLTPEGSTLVIKVQEYPTVSVINFEGNKIIKDAALGQIIQSRPNRVYNPAEVEADAQRLSQAYAQDGRMAARVTPKVIRRDNNRVDIAFEIKEGKVTSVERITFTGNRSYSDRRLRQVLATKQAGIFRTFVKNDTFNPNRVPLDQQKLTQFYQARGFKNVQVTGVSSQMTRQRDAFFMTFNVIEGQKYHFNNVSTVSEIPGLDAAAYDKLARIGNGQTYSPQAIDLAVTRMEQQAIKDGAQFVRVDPRITEDPRTQSVNVTFALVRGPRVFVQRIDIEGNTSTLDRVVRREFRTVEGDPYNPREIANAADRIRATGFFKNVDVSTKEGSSPDQRVIDVNVEEQPTGSLGFGASFSKTDGIGLNASLQESNFLGRGQFLGLSLGTTSDNKTSGIKFVEPRFLGRNVKFSFSGIYNTSSDASNTNFDTKRLSISPAFEFPVSERGRLEVRYKVGQDEISNVDAGSSPILQREEDTLGKQTYSGPGYTYTYDTSIDQIDPRYNMKLSFSQDFWGLGGDVDGGITSAKIQGERKIMNEEVTLRASLEAGAVHTAGGTTILQRYNGSQVRGFESYGIGPRDLSAGNQDALGGNYYWASKVEAQFPIGLPEEYGITGGVFWDAGSVWGLNDTLGVGGAEVDDSMHVRSSVGVSIFWNSGIGPLRLNFAKAIKKESYDKTQPFDLTLSTQF</sequence>
<dbReference type="PIRSF" id="PIRSF006076">
    <property type="entry name" value="OM_assembly_OMP85"/>
    <property type="match status" value="1"/>
</dbReference>
<evidence type="ECO:0000256" key="2">
    <source>
        <dbReference type="ARBA" id="ARBA00022452"/>
    </source>
</evidence>
<dbReference type="GO" id="GO:0009279">
    <property type="term" value="C:cell outer membrane"/>
    <property type="evidence" value="ECO:0007669"/>
    <property type="project" value="UniProtKB-SubCell"/>
</dbReference>
<dbReference type="InterPro" id="IPR000184">
    <property type="entry name" value="Bac_surfAg_D15"/>
</dbReference>
<keyword evidence="7 8" id="KW-0998">Cell outer membrane</keyword>
<name>A0A074TIS8_9RHOB</name>
<dbReference type="NCBIfam" id="TIGR03303">
    <property type="entry name" value="OM_YaeT"/>
    <property type="match status" value="1"/>
</dbReference>
<evidence type="ECO:0000256" key="7">
    <source>
        <dbReference type="ARBA" id="ARBA00023237"/>
    </source>
</evidence>
<dbReference type="Gene3D" id="2.40.160.50">
    <property type="entry name" value="membrane protein fhac: a member of the omp85/tpsb transporter family"/>
    <property type="match status" value="1"/>
</dbReference>
<keyword evidence="6 8" id="KW-0472">Membrane</keyword>
<dbReference type="EMBL" id="JHEH01000008">
    <property type="protein sequence ID" value="KEP70070.1"/>
    <property type="molecule type" value="Genomic_DNA"/>
</dbReference>
<dbReference type="PANTHER" id="PTHR12815">
    <property type="entry name" value="SORTING AND ASSEMBLY MACHINERY SAMM50 PROTEIN FAMILY MEMBER"/>
    <property type="match status" value="1"/>
</dbReference>
<protein>
    <recommendedName>
        <fullName evidence="8 9">Outer membrane protein assembly factor BamA</fullName>
    </recommendedName>
</protein>